<sequence>MSSADEEGDDDNCELNGRIYQDGEVFQPSCKLQCRCSGGGFTCVPLCSEDVRLPTPDCPYPRHVTIPGKCCQEWICERQERQLLQDSMAALKCAPLTFLIFPPCSAQRLPGIASMAFPSPCEEWSTEWSACSTSCGIGISIRVSNQNPYCRLETQRRLCILGPCQSLMGIPNMVSGELGQNNDEKSSTRFEADM</sequence>
<dbReference type="InterPro" id="IPR000884">
    <property type="entry name" value="TSP1_rpt"/>
</dbReference>
<dbReference type="Proteomes" id="UP000826234">
    <property type="component" value="Unassembled WGS sequence"/>
</dbReference>
<dbReference type="InterPro" id="IPR050941">
    <property type="entry name" value="CCN"/>
</dbReference>
<dbReference type="Pfam" id="PF00093">
    <property type="entry name" value="VWC"/>
    <property type="match status" value="1"/>
</dbReference>
<evidence type="ECO:0000256" key="2">
    <source>
        <dbReference type="SAM" id="MobiDB-lite"/>
    </source>
</evidence>
<evidence type="ECO:0000259" key="3">
    <source>
        <dbReference type="PROSITE" id="PS50184"/>
    </source>
</evidence>
<dbReference type="SMART" id="SM00209">
    <property type="entry name" value="TSP1"/>
    <property type="match status" value="1"/>
</dbReference>
<dbReference type="Pfam" id="PF19035">
    <property type="entry name" value="TSP1_CCN"/>
    <property type="match status" value="1"/>
</dbReference>
<dbReference type="PROSITE" id="PS01208">
    <property type="entry name" value="VWFC_1"/>
    <property type="match status" value="1"/>
</dbReference>
<dbReference type="Gene3D" id="2.10.70.10">
    <property type="entry name" value="Complement Module, domain 1"/>
    <property type="match status" value="1"/>
</dbReference>
<dbReference type="PANTHER" id="PTHR11348">
    <property type="entry name" value="CONNECTIVE TISSUE GROWTH FACTOR-RELATED"/>
    <property type="match status" value="1"/>
</dbReference>
<accession>A0ABQ7SP43</accession>
<dbReference type="Gene3D" id="2.20.100.10">
    <property type="entry name" value="Thrombospondin type-1 (TSP1) repeat"/>
    <property type="match status" value="1"/>
</dbReference>
<comment type="caution">
    <text evidence="4">The sequence shown here is derived from an EMBL/GenBank/DDBJ whole genome shotgun (WGS) entry which is preliminary data.</text>
</comment>
<name>A0ABQ7SP43_PHRPL</name>
<gene>
    <name evidence="4" type="ORF">JD844_018793</name>
</gene>
<dbReference type="SUPFAM" id="SSF57603">
    <property type="entry name" value="FnI-like domain"/>
    <property type="match status" value="1"/>
</dbReference>
<evidence type="ECO:0000313" key="4">
    <source>
        <dbReference type="EMBL" id="KAH0619113.1"/>
    </source>
</evidence>
<dbReference type="SMART" id="SM00214">
    <property type="entry name" value="VWC"/>
    <property type="match status" value="1"/>
</dbReference>
<organism evidence="4 5">
    <name type="scientific">Phrynosoma platyrhinos</name>
    <name type="common">Desert horned lizard</name>
    <dbReference type="NCBI Taxonomy" id="52577"/>
    <lineage>
        <taxon>Eukaryota</taxon>
        <taxon>Metazoa</taxon>
        <taxon>Chordata</taxon>
        <taxon>Craniata</taxon>
        <taxon>Vertebrata</taxon>
        <taxon>Euteleostomi</taxon>
        <taxon>Lepidosauria</taxon>
        <taxon>Squamata</taxon>
        <taxon>Bifurcata</taxon>
        <taxon>Unidentata</taxon>
        <taxon>Episquamata</taxon>
        <taxon>Toxicofera</taxon>
        <taxon>Iguania</taxon>
        <taxon>Phrynosomatidae</taxon>
        <taxon>Phrynosomatinae</taxon>
        <taxon>Phrynosoma</taxon>
    </lineage>
</organism>
<dbReference type="InterPro" id="IPR043973">
    <property type="entry name" value="TSP1_CCN"/>
</dbReference>
<feature type="region of interest" description="Disordered" evidence="2">
    <location>
        <begin position="175"/>
        <end position="194"/>
    </location>
</feature>
<dbReference type="InterPro" id="IPR001007">
    <property type="entry name" value="VWF_dom"/>
</dbReference>
<evidence type="ECO:0000313" key="5">
    <source>
        <dbReference type="Proteomes" id="UP000826234"/>
    </source>
</evidence>
<evidence type="ECO:0000256" key="1">
    <source>
        <dbReference type="ARBA" id="ARBA00022729"/>
    </source>
</evidence>
<dbReference type="InterPro" id="IPR036383">
    <property type="entry name" value="TSP1_rpt_sf"/>
</dbReference>
<feature type="domain" description="VWFC" evidence="3">
    <location>
        <begin position="11"/>
        <end position="77"/>
    </location>
</feature>
<keyword evidence="1" id="KW-0732">Signal</keyword>
<reference evidence="4 5" key="1">
    <citation type="journal article" date="2022" name="Gigascience">
        <title>A chromosome-level genome assembly and annotation of the desert horned lizard, Phrynosoma platyrhinos, provides insight into chromosomal rearrangements among reptiles.</title>
        <authorList>
            <person name="Koochekian N."/>
            <person name="Ascanio A."/>
            <person name="Farleigh K."/>
            <person name="Card D.C."/>
            <person name="Schield D.R."/>
            <person name="Castoe T.A."/>
            <person name="Jezkova T."/>
        </authorList>
    </citation>
    <scope>NUCLEOTIDE SEQUENCE [LARGE SCALE GENOMIC DNA]</scope>
    <source>
        <strain evidence="4">NK-2021</strain>
    </source>
</reference>
<dbReference type="EMBL" id="JAIPUX010005289">
    <property type="protein sequence ID" value="KAH0619113.1"/>
    <property type="molecule type" value="Genomic_DNA"/>
</dbReference>
<keyword evidence="5" id="KW-1185">Reference proteome</keyword>
<protein>
    <recommendedName>
        <fullName evidence="3">VWFC domain-containing protein</fullName>
    </recommendedName>
</protein>
<feature type="compositionally biased region" description="Basic and acidic residues" evidence="2">
    <location>
        <begin position="182"/>
        <end position="194"/>
    </location>
</feature>
<dbReference type="PROSITE" id="PS50184">
    <property type="entry name" value="VWFC_2"/>
    <property type="match status" value="1"/>
</dbReference>
<dbReference type="PROSITE" id="PS50092">
    <property type="entry name" value="TSP1"/>
    <property type="match status" value="1"/>
</dbReference>
<dbReference type="PANTHER" id="PTHR11348:SF22">
    <property type="entry name" value="CCN FAMILY MEMBER 5"/>
    <property type="match status" value="1"/>
</dbReference>
<dbReference type="SUPFAM" id="SSF82895">
    <property type="entry name" value="TSP-1 type 1 repeat"/>
    <property type="match status" value="1"/>
</dbReference>
<proteinExistence type="predicted"/>